<accession>A0AAE1MHY7</accession>
<proteinExistence type="predicted"/>
<comment type="caution">
    <text evidence="1">The sequence shown here is derived from an EMBL/GenBank/DDBJ whole genome shotgun (WGS) entry which is preliminary data.</text>
</comment>
<protein>
    <submittedName>
        <fullName evidence="1">Uncharacterized protein</fullName>
    </submittedName>
</protein>
<sequence>MYNYGLLPYIFRYLARVCSVALYPHLTRHTGSTSSIQLVGALLFSDTPPEQITKCYVSRSRFGVLINSSGGI</sequence>
<name>A0AAE1MHY7_9FABA</name>
<keyword evidence="2" id="KW-1185">Reference proteome</keyword>
<evidence type="ECO:0000313" key="1">
    <source>
        <dbReference type="EMBL" id="KAK4265555.1"/>
    </source>
</evidence>
<reference evidence="1" key="1">
    <citation type="submission" date="2023-10" db="EMBL/GenBank/DDBJ databases">
        <title>Chromosome-level genome of the transformable northern wattle, Acacia crassicarpa.</title>
        <authorList>
            <person name="Massaro I."/>
            <person name="Sinha N.R."/>
            <person name="Poethig S."/>
            <person name="Leichty A.R."/>
        </authorList>
    </citation>
    <scope>NUCLEOTIDE SEQUENCE</scope>
    <source>
        <strain evidence="1">Acra3RX</strain>
        <tissue evidence="1">Leaf</tissue>
    </source>
</reference>
<dbReference type="EMBL" id="JAWXYG010000008">
    <property type="protein sequence ID" value="KAK4265555.1"/>
    <property type="molecule type" value="Genomic_DNA"/>
</dbReference>
<evidence type="ECO:0000313" key="2">
    <source>
        <dbReference type="Proteomes" id="UP001293593"/>
    </source>
</evidence>
<dbReference type="Proteomes" id="UP001293593">
    <property type="component" value="Unassembled WGS sequence"/>
</dbReference>
<organism evidence="1 2">
    <name type="scientific">Acacia crassicarpa</name>
    <name type="common">northern wattle</name>
    <dbReference type="NCBI Taxonomy" id="499986"/>
    <lineage>
        <taxon>Eukaryota</taxon>
        <taxon>Viridiplantae</taxon>
        <taxon>Streptophyta</taxon>
        <taxon>Embryophyta</taxon>
        <taxon>Tracheophyta</taxon>
        <taxon>Spermatophyta</taxon>
        <taxon>Magnoliopsida</taxon>
        <taxon>eudicotyledons</taxon>
        <taxon>Gunneridae</taxon>
        <taxon>Pentapetalae</taxon>
        <taxon>rosids</taxon>
        <taxon>fabids</taxon>
        <taxon>Fabales</taxon>
        <taxon>Fabaceae</taxon>
        <taxon>Caesalpinioideae</taxon>
        <taxon>mimosoid clade</taxon>
        <taxon>Acacieae</taxon>
        <taxon>Acacia</taxon>
    </lineage>
</organism>
<gene>
    <name evidence="1" type="ORF">QN277_026589</name>
</gene>
<dbReference type="AlphaFoldDB" id="A0AAE1MHY7"/>